<evidence type="ECO:0000313" key="9">
    <source>
        <dbReference type="EMBL" id="ADY56079.1"/>
    </source>
</evidence>
<dbReference type="AlphaFoldDB" id="F0SZJ3"/>
<evidence type="ECO:0000313" key="10">
    <source>
        <dbReference type="Proteomes" id="UP000007488"/>
    </source>
</evidence>
<comment type="cofactor">
    <cofactor evidence="8">
        <name>a divalent metal cation</name>
        <dbReference type="ChEBI" id="CHEBI:60240"/>
    </cofactor>
    <text evidence="8">Binds 2 divalent metal cations per subunit.</text>
</comment>
<keyword evidence="5 9" id="KW-0378">Hydrolase</keyword>
<dbReference type="RefSeq" id="WP_013624947.1">
    <property type="nucleotide sequence ID" value="NC_015172.1"/>
</dbReference>
<keyword evidence="2" id="KW-0031">Aminopeptidase</keyword>
<feature type="active site" description="Proton acceptor" evidence="7">
    <location>
        <position position="197"/>
    </location>
</feature>
<dbReference type="PANTHER" id="PTHR32481:SF0">
    <property type="entry name" value="AMINOPEPTIDASE YPDE-RELATED"/>
    <property type="match status" value="1"/>
</dbReference>
<dbReference type="eggNOG" id="COG1363">
    <property type="taxonomic scope" value="Bacteria"/>
</dbReference>
<dbReference type="EC" id="3.2.1.4" evidence="9"/>
<sequence length="348" mass="38467">MLLKELCSLSGVSGDETAVRNYLQDYLKDVVDSLSVDKMGNLIAVKNGTSTSAPTILLSAHMDEVGFMITDITADGYLKFEPIGGIDERILISKPVLINRKTYGVIGIKAIHLQKMDERRKVFTSEQLYIDIGAGSKEDAEKAVSLGDYACFASDYFDHEDSISAKSLDDRAGCSIIARILQDRYDCTIMAVFTVQEEIGLRGSKVISNWVKADLALLLESTGAADFLSIEEEDWVVSLGKGPALSIMDQTTIYDRGLFHHLIKTAEHHAIPYQIRQGTQAGNDSGNIHLAGEGIRTMAVSIPCRYIHAANSMINKNDYENCYALIHQFLQNIKNNNWEESECAKKSL</sequence>
<dbReference type="GO" id="GO:0004177">
    <property type="term" value="F:aminopeptidase activity"/>
    <property type="evidence" value="ECO:0007669"/>
    <property type="project" value="UniProtKB-UniRule"/>
</dbReference>
<evidence type="ECO:0000256" key="1">
    <source>
        <dbReference type="ARBA" id="ARBA00006272"/>
    </source>
</evidence>
<dbReference type="PIRSF" id="PIRSF001123">
    <property type="entry name" value="PepA_GA"/>
    <property type="match status" value="1"/>
</dbReference>
<dbReference type="Gene3D" id="3.40.630.10">
    <property type="entry name" value="Zn peptidases"/>
    <property type="match status" value="1"/>
</dbReference>
<proteinExistence type="inferred from homology"/>
<dbReference type="PANTHER" id="PTHR32481">
    <property type="entry name" value="AMINOPEPTIDASE"/>
    <property type="match status" value="1"/>
</dbReference>
<dbReference type="EMBL" id="CP002547">
    <property type="protein sequence ID" value="ADY56079.1"/>
    <property type="molecule type" value="Genomic_DNA"/>
</dbReference>
<dbReference type="Proteomes" id="UP000007488">
    <property type="component" value="Chromosome"/>
</dbReference>
<feature type="binding site" evidence="8">
    <location>
        <position position="169"/>
    </location>
    <ligand>
        <name>Zn(2+)</name>
        <dbReference type="ChEBI" id="CHEBI:29105"/>
        <label>1</label>
    </ligand>
</feature>
<reference evidence="9 10" key="1">
    <citation type="journal article" date="2011" name="Stand. Genomic Sci.">
        <title>Complete genome sequence of Syntrophobotulus glycolicus type strain (FlGlyR).</title>
        <authorList>
            <person name="Han C."/>
            <person name="Mwirichia R."/>
            <person name="Chertkov O."/>
            <person name="Held B."/>
            <person name="Lapidus A."/>
            <person name="Nolan M."/>
            <person name="Lucas S."/>
            <person name="Hammon N."/>
            <person name="Deshpande S."/>
            <person name="Cheng J.F."/>
            <person name="Tapia R."/>
            <person name="Goodwin L."/>
            <person name="Pitluck S."/>
            <person name="Huntemann M."/>
            <person name="Liolios K."/>
            <person name="Ivanova N."/>
            <person name="Pagani I."/>
            <person name="Mavromatis K."/>
            <person name="Ovchinikova G."/>
            <person name="Pati A."/>
            <person name="Chen A."/>
            <person name="Palaniappan K."/>
            <person name="Land M."/>
            <person name="Hauser L."/>
            <person name="Brambilla E.M."/>
            <person name="Rohde M."/>
            <person name="Spring S."/>
            <person name="Sikorski J."/>
            <person name="Goker M."/>
            <person name="Woyke T."/>
            <person name="Bristow J."/>
            <person name="Eisen J.A."/>
            <person name="Markowitz V."/>
            <person name="Hugenholtz P."/>
            <person name="Kyrpides N.C."/>
            <person name="Klenk H.P."/>
            <person name="Detter J.C."/>
        </authorList>
    </citation>
    <scope>NUCLEOTIDE SEQUENCE [LARGE SCALE GENOMIC DNA]</scope>
    <source>
        <strain evidence="10">DSM 8271 / FlGlyR</strain>
    </source>
</reference>
<protein>
    <submittedName>
        <fullName evidence="9">Cellulase</fullName>
        <ecNumber evidence="9">3.2.1.4</ecNumber>
    </submittedName>
</protein>
<evidence type="ECO:0000256" key="4">
    <source>
        <dbReference type="ARBA" id="ARBA00022723"/>
    </source>
</evidence>
<comment type="similarity">
    <text evidence="1 6">Belongs to the peptidase M42 family.</text>
</comment>
<evidence type="ECO:0000256" key="2">
    <source>
        <dbReference type="ARBA" id="ARBA00022438"/>
    </source>
</evidence>
<dbReference type="KEGG" id="sgy:Sgly_1782"/>
<evidence type="ECO:0000256" key="3">
    <source>
        <dbReference type="ARBA" id="ARBA00022670"/>
    </source>
</evidence>
<dbReference type="STRING" id="645991.Sgly_1782"/>
<feature type="binding site" evidence="8">
    <location>
        <position position="198"/>
    </location>
    <ligand>
        <name>Zn(2+)</name>
        <dbReference type="ChEBI" id="CHEBI:29105"/>
        <label>2</label>
    </ligand>
</feature>
<feature type="binding site" evidence="8">
    <location>
        <position position="220"/>
    </location>
    <ligand>
        <name>Zn(2+)</name>
        <dbReference type="ChEBI" id="CHEBI:29105"/>
        <label>1</label>
    </ligand>
</feature>
<dbReference type="InterPro" id="IPR008007">
    <property type="entry name" value="Peptidase_M42"/>
</dbReference>
<name>F0SZJ3_SYNGF</name>
<dbReference type="Gene3D" id="2.40.30.40">
    <property type="entry name" value="Peptidase M42, domain 2"/>
    <property type="match status" value="1"/>
</dbReference>
<dbReference type="SUPFAM" id="SSF101821">
    <property type="entry name" value="Aminopeptidase/glucanase lid domain"/>
    <property type="match status" value="1"/>
</dbReference>
<dbReference type="Pfam" id="PF05343">
    <property type="entry name" value="Peptidase_M42"/>
    <property type="match status" value="1"/>
</dbReference>
<dbReference type="HOGENOM" id="CLU_047249_0_2_9"/>
<dbReference type="GO" id="GO:0046872">
    <property type="term" value="F:metal ion binding"/>
    <property type="evidence" value="ECO:0007669"/>
    <property type="project" value="UniProtKB-UniRule"/>
</dbReference>
<keyword evidence="4 8" id="KW-0479">Metal-binding</keyword>
<keyword evidence="3" id="KW-0645">Protease</keyword>
<dbReference type="GO" id="GO:0008810">
    <property type="term" value="F:cellulase activity"/>
    <property type="evidence" value="ECO:0007669"/>
    <property type="project" value="UniProtKB-EC"/>
</dbReference>
<organism evidence="9 10">
    <name type="scientific">Syntrophobotulus glycolicus (strain DSM 8271 / FlGlyR)</name>
    <dbReference type="NCBI Taxonomy" id="645991"/>
    <lineage>
        <taxon>Bacteria</taxon>
        <taxon>Bacillati</taxon>
        <taxon>Bacillota</taxon>
        <taxon>Clostridia</taxon>
        <taxon>Eubacteriales</taxon>
        <taxon>Desulfitobacteriaceae</taxon>
        <taxon>Syntrophobotulus</taxon>
    </lineage>
</organism>
<dbReference type="SUPFAM" id="SSF53187">
    <property type="entry name" value="Zn-dependent exopeptidases"/>
    <property type="match status" value="1"/>
</dbReference>
<feature type="binding site" evidence="8">
    <location>
        <position position="61"/>
    </location>
    <ligand>
        <name>Zn(2+)</name>
        <dbReference type="ChEBI" id="CHEBI:29105"/>
        <label>1</label>
    </ligand>
</feature>
<evidence type="ECO:0000256" key="5">
    <source>
        <dbReference type="ARBA" id="ARBA00022801"/>
    </source>
</evidence>
<gene>
    <name evidence="9" type="ordered locus">Sgly_1782</name>
</gene>
<evidence type="ECO:0000256" key="8">
    <source>
        <dbReference type="PIRSR" id="PIRSR001123-2"/>
    </source>
</evidence>
<evidence type="ECO:0000256" key="7">
    <source>
        <dbReference type="PIRSR" id="PIRSR001123-1"/>
    </source>
</evidence>
<dbReference type="OrthoDB" id="9772053at2"/>
<dbReference type="CDD" id="cd05656">
    <property type="entry name" value="M42_Frv"/>
    <property type="match status" value="1"/>
</dbReference>
<dbReference type="InterPro" id="IPR051464">
    <property type="entry name" value="Peptidase_M42_aminopept"/>
</dbReference>
<keyword evidence="9" id="KW-0326">Glycosidase</keyword>
<accession>F0SZJ3</accession>
<feature type="binding site" evidence="8">
    <location>
        <position position="308"/>
    </location>
    <ligand>
        <name>Zn(2+)</name>
        <dbReference type="ChEBI" id="CHEBI:29105"/>
        <label>2</label>
    </ligand>
</feature>
<dbReference type="InterPro" id="IPR023367">
    <property type="entry name" value="Peptidase_M42_dom2"/>
</dbReference>
<keyword evidence="10" id="KW-1185">Reference proteome</keyword>
<feature type="binding site" evidence="8">
    <location>
        <position position="169"/>
    </location>
    <ligand>
        <name>Zn(2+)</name>
        <dbReference type="ChEBI" id="CHEBI:29105"/>
        <label>2</label>
    </ligand>
</feature>
<dbReference type="GO" id="GO:0006508">
    <property type="term" value="P:proteolysis"/>
    <property type="evidence" value="ECO:0007669"/>
    <property type="project" value="UniProtKB-KW"/>
</dbReference>
<evidence type="ECO:0000256" key="6">
    <source>
        <dbReference type="PIRNR" id="PIRNR001123"/>
    </source>
</evidence>
<reference evidence="10" key="2">
    <citation type="submission" date="2011-02" db="EMBL/GenBank/DDBJ databases">
        <title>The complete genome of Syntrophobotulus glycolicus DSM 8271.</title>
        <authorList>
            <person name="Lucas S."/>
            <person name="Copeland A."/>
            <person name="Lapidus A."/>
            <person name="Bruce D."/>
            <person name="Goodwin L."/>
            <person name="Pitluck S."/>
            <person name="Kyrpides N."/>
            <person name="Mavromatis K."/>
            <person name="Pagani I."/>
            <person name="Ivanova N."/>
            <person name="Mikhailova N."/>
            <person name="Chertkov O."/>
            <person name="Held B."/>
            <person name="Detter J.C."/>
            <person name="Tapia R."/>
            <person name="Han C."/>
            <person name="Land M."/>
            <person name="Hauser L."/>
            <person name="Markowitz V."/>
            <person name="Cheng J.-F."/>
            <person name="Hugenholtz P."/>
            <person name="Woyke T."/>
            <person name="Wu D."/>
            <person name="Spring S."/>
            <person name="Schroeder M."/>
            <person name="Brambilla E."/>
            <person name="Klenk H.-P."/>
            <person name="Eisen J.A."/>
        </authorList>
    </citation>
    <scope>NUCLEOTIDE SEQUENCE [LARGE SCALE GENOMIC DNA]</scope>
    <source>
        <strain evidence="10">DSM 8271 / FlGlyR</strain>
    </source>
</reference>